<feature type="region of interest" description="Disordered" evidence="2">
    <location>
        <begin position="107"/>
        <end position="133"/>
    </location>
</feature>
<evidence type="ECO:0000256" key="1">
    <source>
        <dbReference type="ARBA" id="ARBA00008666"/>
    </source>
</evidence>
<sequence>MGERGRTLTLSSYKRSFSKETVELPGTFDEFLTCFNLDDWPKTPHLPDVNPYPLVSRIKNDYPLDTVAQYLYDNAPMPYEIISRLEKRIDECKLQAQEHAKHLFTLESEKSEIDEQPGQDEVTSSPESQDTSKKKIKIEVKNAGFSGFNLWKLTKLPNNLEPAHLWDLVLKLQNFKGVNAQVLKKLFFSEASLAILQDSFWWWFLHKFQPDQDEQDHFFDRISDSYVALLWSIPNYIKDTFLQMYPDCLSQAIYITFCEAFPQTCHRFNDQFKDELMDLIFLWIRGFKPQKFAWKNWKCPSTEKPKKPTAEKEPSPQTSSLIKLQPRRTASRSQSGSSSRSSQDQDQDQEQEQERKS</sequence>
<dbReference type="GeneTree" id="ENSGT00940000162699"/>
<accession>A0A8C6YKI6</accession>
<name>A0A8C6YKI6_NAJNA</name>
<dbReference type="Pfam" id="PF14922">
    <property type="entry name" value="FWWh"/>
    <property type="match status" value="1"/>
</dbReference>
<keyword evidence="4" id="KW-1185">Reference proteome</keyword>
<reference evidence="3" key="2">
    <citation type="submission" date="2025-09" db="UniProtKB">
        <authorList>
            <consortium name="Ensembl"/>
        </authorList>
    </citation>
    <scope>IDENTIFICATION</scope>
</reference>
<proteinExistence type="inferred from homology"/>
<evidence type="ECO:0000313" key="4">
    <source>
        <dbReference type="Proteomes" id="UP000694559"/>
    </source>
</evidence>
<dbReference type="PANTHER" id="PTHR33560">
    <property type="entry name" value="PROTEIN FAM227B"/>
    <property type="match status" value="1"/>
</dbReference>
<dbReference type="Proteomes" id="UP000694559">
    <property type="component" value="Unplaced"/>
</dbReference>
<feature type="region of interest" description="Disordered" evidence="2">
    <location>
        <begin position="298"/>
        <end position="357"/>
    </location>
</feature>
<dbReference type="PROSITE" id="PS50007">
    <property type="entry name" value="PIPLC_X_DOMAIN"/>
    <property type="match status" value="1"/>
</dbReference>
<evidence type="ECO:0000256" key="2">
    <source>
        <dbReference type="SAM" id="MobiDB-lite"/>
    </source>
</evidence>
<dbReference type="AlphaFoldDB" id="A0A8C6YKI6"/>
<gene>
    <name evidence="3" type="primary">FAM227B</name>
</gene>
<feature type="compositionally biased region" description="Low complexity" evidence="2">
    <location>
        <begin position="331"/>
        <end position="344"/>
    </location>
</feature>
<reference evidence="3" key="1">
    <citation type="submission" date="2025-08" db="UniProtKB">
        <authorList>
            <consortium name="Ensembl"/>
        </authorList>
    </citation>
    <scope>IDENTIFICATION</scope>
</reference>
<protein>
    <submittedName>
        <fullName evidence="3">Family with sequence similarity 227 member B</fullName>
    </submittedName>
</protein>
<comment type="similarity">
    <text evidence="1">Belongs to the FAM227 family.</text>
</comment>
<dbReference type="InterPro" id="IPR029417">
    <property type="entry name" value="FAM227"/>
</dbReference>
<feature type="compositionally biased region" description="Basic and acidic residues" evidence="2">
    <location>
        <begin position="301"/>
        <end position="314"/>
    </location>
</feature>
<dbReference type="Ensembl" id="ENSNNAT00000031207.1">
    <property type="protein sequence ID" value="ENSNNAP00000029744.1"/>
    <property type="gene ID" value="ENSNNAG00000019062.1"/>
</dbReference>
<organism evidence="3 4">
    <name type="scientific">Naja naja</name>
    <name type="common">Indian cobra</name>
    <dbReference type="NCBI Taxonomy" id="35670"/>
    <lineage>
        <taxon>Eukaryota</taxon>
        <taxon>Metazoa</taxon>
        <taxon>Chordata</taxon>
        <taxon>Craniata</taxon>
        <taxon>Vertebrata</taxon>
        <taxon>Euteleostomi</taxon>
        <taxon>Lepidosauria</taxon>
        <taxon>Squamata</taxon>
        <taxon>Bifurcata</taxon>
        <taxon>Unidentata</taxon>
        <taxon>Episquamata</taxon>
        <taxon>Toxicofera</taxon>
        <taxon>Serpentes</taxon>
        <taxon>Colubroidea</taxon>
        <taxon>Elapidae</taxon>
        <taxon>Elapinae</taxon>
        <taxon>Naja</taxon>
    </lineage>
</organism>
<evidence type="ECO:0000313" key="3">
    <source>
        <dbReference type="Ensembl" id="ENSNNAP00000029744.1"/>
    </source>
</evidence>
<dbReference type="PANTHER" id="PTHR33560:SF2">
    <property type="entry name" value="PROTEIN FAM227B"/>
    <property type="match status" value="1"/>
</dbReference>